<name>A0A9P1IE03_9PELO</name>
<dbReference type="Pfam" id="PF22646">
    <property type="entry name" value="PPP2R1A-like_HEAT"/>
    <property type="match status" value="1"/>
</dbReference>
<feature type="repeat" description="HEAT" evidence="4">
    <location>
        <begin position="394"/>
        <end position="432"/>
    </location>
</feature>
<dbReference type="Pfam" id="PF11427">
    <property type="entry name" value="HTH_Tnp_Tc3_1"/>
    <property type="match status" value="1"/>
</dbReference>
<feature type="compositionally biased region" description="Low complexity" evidence="5">
    <location>
        <begin position="960"/>
        <end position="988"/>
    </location>
</feature>
<dbReference type="EMBL" id="CANHGI010000002">
    <property type="protein sequence ID" value="CAI5442965.1"/>
    <property type="molecule type" value="Genomic_DNA"/>
</dbReference>
<dbReference type="Gene3D" id="1.25.10.10">
    <property type="entry name" value="Leucine-rich Repeat Variant"/>
    <property type="match status" value="1"/>
</dbReference>
<dbReference type="InterPro" id="IPR036388">
    <property type="entry name" value="WH-like_DNA-bd_sf"/>
</dbReference>
<feature type="domain" description="Transposable element Tc3 transposase-like DNA-binding HTH" evidence="7">
    <location>
        <begin position="64"/>
        <end position="103"/>
    </location>
</feature>
<dbReference type="InterPro" id="IPR011989">
    <property type="entry name" value="ARM-like"/>
</dbReference>
<dbReference type="Gene3D" id="1.10.10.60">
    <property type="entry name" value="Homeodomain-like"/>
    <property type="match status" value="1"/>
</dbReference>
<dbReference type="PANTHER" id="PTHR21467:SF0">
    <property type="entry name" value="SERINE_THREONINE-PROTEIN PHOSPHATASE 4 REGULATORY SUBUNIT 4"/>
    <property type="match status" value="1"/>
</dbReference>
<feature type="compositionally biased region" description="Basic and acidic residues" evidence="5">
    <location>
        <begin position="803"/>
        <end position="814"/>
    </location>
</feature>
<dbReference type="InterPro" id="IPR016024">
    <property type="entry name" value="ARM-type_fold"/>
</dbReference>
<dbReference type="InterPro" id="IPR048703">
    <property type="entry name" value="Tnp_Tc3-like_HTH"/>
</dbReference>
<accession>A0A9P1IE03</accession>
<dbReference type="InterPro" id="IPR009057">
    <property type="entry name" value="Homeodomain-like_sf"/>
</dbReference>
<comment type="subcellular location">
    <subcellularLocation>
        <location evidence="1">Nucleus</location>
    </subcellularLocation>
</comment>
<keyword evidence="10" id="KW-1185">Reference proteome</keyword>
<dbReference type="FunFam" id="1.25.10.10:FF:000914">
    <property type="entry name" value="Protein CBG03194"/>
    <property type="match status" value="1"/>
</dbReference>
<dbReference type="GO" id="GO:0008287">
    <property type="term" value="C:protein serine/threonine phosphatase complex"/>
    <property type="evidence" value="ECO:0007669"/>
    <property type="project" value="TreeGrafter"/>
</dbReference>
<comment type="caution">
    <text evidence="9">The sequence shown here is derived from an EMBL/GenBank/DDBJ whole genome shotgun (WGS) entry which is preliminary data.</text>
</comment>
<gene>
    <name evidence="9" type="ORF">CAMP_LOCUS5602</name>
</gene>
<dbReference type="SUPFAM" id="SSF48371">
    <property type="entry name" value="ARM repeat"/>
    <property type="match status" value="1"/>
</dbReference>
<dbReference type="Proteomes" id="UP001152747">
    <property type="component" value="Unassembled WGS sequence"/>
</dbReference>
<proteinExistence type="inferred from homology"/>
<dbReference type="InterPro" id="IPR054573">
    <property type="entry name" value="PP2A/SF3B1-like_HEAT"/>
</dbReference>
<dbReference type="InterPro" id="IPR039918">
    <property type="entry name" value="PPP4R4"/>
</dbReference>
<evidence type="ECO:0000256" key="2">
    <source>
        <dbReference type="ARBA" id="ARBA00022737"/>
    </source>
</evidence>
<evidence type="ECO:0000313" key="10">
    <source>
        <dbReference type="Proteomes" id="UP001152747"/>
    </source>
</evidence>
<dbReference type="GO" id="GO:0019888">
    <property type="term" value="F:protein phosphatase regulator activity"/>
    <property type="evidence" value="ECO:0007669"/>
    <property type="project" value="TreeGrafter"/>
</dbReference>
<evidence type="ECO:0000259" key="8">
    <source>
        <dbReference type="Pfam" id="PF22646"/>
    </source>
</evidence>
<evidence type="ECO:0000256" key="1">
    <source>
        <dbReference type="ARBA" id="ARBA00004123"/>
    </source>
</evidence>
<protein>
    <submittedName>
        <fullName evidence="9">Uncharacterized protein</fullName>
    </submittedName>
</protein>
<dbReference type="PANTHER" id="PTHR21467">
    <property type="entry name" value="PROTEIN PHOSPHATASE 4 REGULATORY SUBUNIT 4 PPP4R4"/>
    <property type="match status" value="1"/>
</dbReference>
<feature type="region of interest" description="Disordered" evidence="5">
    <location>
        <begin position="881"/>
        <end position="993"/>
    </location>
</feature>
<dbReference type="InterPro" id="IPR021133">
    <property type="entry name" value="HEAT_type_2"/>
</dbReference>
<feature type="repeat" description="HEAT" evidence="4">
    <location>
        <begin position="354"/>
        <end position="388"/>
    </location>
</feature>
<feature type="domain" description="Tc3 transposase DNA binding" evidence="6">
    <location>
        <begin position="3"/>
        <end position="49"/>
    </location>
</feature>
<dbReference type="GO" id="GO:0003677">
    <property type="term" value="F:DNA binding"/>
    <property type="evidence" value="ECO:0007669"/>
    <property type="project" value="InterPro"/>
</dbReference>
<feature type="compositionally biased region" description="Basic and acidic residues" evidence="5">
    <location>
        <begin position="893"/>
        <end position="912"/>
    </location>
</feature>
<evidence type="ECO:0000256" key="3">
    <source>
        <dbReference type="ARBA" id="ARBA00038332"/>
    </source>
</evidence>
<feature type="compositionally biased region" description="Low complexity" evidence="5">
    <location>
        <begin position="940"/>
        <end position="951"/>
    </location>
</feature>
<dbReference type="SUPFAM" id="SSF46689">
    <property type="entry name" value="Homeodomain-like"/>
    <property type="match status" value="2"/>
</dbReference>
<evidence type="ECO:0000259" key="6">
    <source>
        <dbReference type="Pfam" id="PF11427"/>
    </source>
</evidence>
<dbReference type="InterPro" id="IPR025898">
    <property type="entry name" value="Tc3_transposase_DNA-bd_dom"/>
</dbReference>
<dbReference type="PROSITE" id="PS50077">
    <property type="entry name" value="HEAT_REPEAT"/>
    <property type="match status" value="2"/>
</dbReference>
<evidence type="ECO:0000313" key="9">
    <source>
        <dbReference type="EMBL" id="CAI5442965.1"/>
    </source>
</evidence>
<evidence type="ECO:0000256" key="4">
    <source>
        <dbReference type="PROSITE-ProRule" id="PRU00103"/>
    </source>
</evidence>
<dbReference type="GO" id="GO:0005829">
    <property type="term" value="C:cytosol"/>
    <property type="evidence" value="ECO:0007669"/>
    <property type="project" value="TreeGrafter"/>
</dbReference>
<evidence type="ECO:0000256" key="5">
    <source>
        <dbReference type="SAM" id="MobiDB-lite"/>
    </source>
</evidence>
<feature type="compositionally biased region" description="Low complexity" evidence="5">
    <location>
        <begin position="921"/>
        <end position="933"/>
    </location>
</feature>
<dbReference type="OrthoDB" id="340346at2759"/>
<dbReference type="Pfam" id="PF21517">
    <property type="entry name" value="HTH_Tnp_Tc3_2_like"/>
    <property type="match status" value="1"/>
</dbReference>
<dbReference type="GO" id="GO:0005634">
    <property type="term" value="C:nucleus"/>
    <property type="evidence" value="ECO:0007669"/>
    <property type="project" value="UniProtKB-SubCell"/>
</dbReference>
<comment type="similarity">
    <text evidence="3">Belongs to the phosphatase 2A regulatory subunit A family.</text>
</comment>
<sequence>MSRGSHLTKEEQAQIRAFKIAGWSNRMISSKLKRSLNCINQFVNNPDHYERMKNTGAPKKLTERDKRGIVRLASNTMKSCNDIKNELGLNISKTTVWRAIDQSPEIVRAKLVPAPRLTLRHKDNRLTFAKANMATDWDKIIFSDEKKFNLDGPDGYNSYWHDIRKDQLRFPKRNFGGGRVIEGTEIQKLTAIRTFPDILDFSDGDKCLRKMLPAIQSCLKIESSNLDLHCEAAVVYKNIIQNDKLISKFPGLADTILENILQNIQNQKEHKQPHEKEKIIIKSNQMHHLSAAAWLETIVEIADRLSLSSIKQYIIPVVQVQAEPVQRVQRRIIATKIIHKLAMFLPANEIRKDICPIISTLSKDANSNVRVAISQKLCVVANALKNSHDVVSCLLPCYIQLLSDEEMNVREAVMNNITDAMPLFTRDSKKHTIFGKIKSITEEALDKKNEAIALISQNFGKWAWDLNEIIDQLDKSWILNTYCKMIQISEEKCEVGIERNIRKVLKKSCCYNLPCMILMFKKHADRLLPFVEQFGTDHDDEVKLCIASSYHEILNIYPERYDLVQPFIELLHSGSTDVIAKVSQNMSTILPTLYRIVKENPGKTSTSQLDHLIIGCNQILRNHSNWRSHESLLRSLRSITNCVSQDVLIQTFVPMLKREILGVRAIPCRITACESLLFLMRNIKDENVRKEIVEFLNEELSKHSCCYRRINFIDVAEIVLNIFSKQIFIDNFLDSTLTLTNDQVSNIRIRAAKFLPKIKARLKLPEDDETLLKIENCVRDLLKNSEGPTRVIINAAAVELTRSETSQDSKLDEKLESEEKELWKPAAPKKPSRRTSETPSESLLRPPSSPIRATSPWRTERKAVAIVRPQPVLIVRSQSPSPITYRSASPAPKDIRPSRLPLSEREKLRRAATDTPPPPTTSRSTRSSSVLSNRRSDAMTSSTSSVESVSSGFGLGLRRSATSQSSLSGGSSFTSTSSYSLTNSRSSSNIRRPVYGLSHVSSLSTFERKPSHVSLRVRNVEP</sequence>
<dbReference type="AlphaFoldDB" id="A0A9P1IE03"/>
<evidence type="ECO:0000259" key="7">
    <source>
        <dbReference type="Pfam" id="PF21517"/>
    </source>
</evidence>
<organism evidence="9 10">
    <name type="scientific">Caenorhabditis angaria</name>
    <dbReference type="NCBI Taxonomy" id="860376"/>
    <lineage>
        <taxon>Eukaryota</taxon>
        <taxon>Metazoa</taxon>
        <taxon>Ecdysozoa</taxon>
        <taxon>Nematoda</taxon>
        <taxon>Chromadorea</taxon>
        <taxon>Rhabditida</taxon>
        <taxon>Rhabditina</taxon>
        <taxon>Rhabditomorpha</taxon>
        <taxon>Rhabditoidea</taxon>
        <taxon>Rhabditidae</taxon>
        <taxon>Peloderinae</taxon>
        <taxon>Caenorhabditis</taxon>
    </lineage>
</organism>
<feature type="region of interest" description="Disordered" evidence="5">
    <location>
        <begin position="803"/>
        <end position="857"/>
    </location>
</feature>
<reference evidence="9" key="1">
    <citation type="submission" date="2022-11" db="EMBL/GenBank/DDBJ databases">
        <authorList>
            <person name="Kikuchi T."/>
        </authorList>
    </citation>
    <scope>NUCLEOTIDE SEQUENCE</scope>
    <source>
        <strain evidence="9">PS1010</strain>
    </source>
</reference>
<dbReference type="Gene3D" id="1.10.10.10">
    <property type="entry name" value="Winged helix-like DNA-binding domain superfamily/Winged helix DNA-binding domain"/>
    <property type="match status" value="1"/>
</dbReference>
<keyword evidence="2" id="KW-0677">Repeat</keyword>
<feature type="compositionally biased region" description="Low complexity" evidence="5">
    <location>
        <begin position="837"/>
        <end position="846"/>
    </location>
</feature>
<feature type="domain" description="Phosphatase PP2A regulatory subunit A/Splicing factor 3B subunit 1-like HEAT repeat" evidence="8">
    <location>
        <begin position="350"/>
        <end position="424"/>
    </location>
</feature>